<keyword evidence="2" id="KW-0521">NADP</keyword>
<dbReference type="PANTHER" id="PTHR47706">
    <property type="entry name" value="NMRA-LIKE FAMILY PROTEIN"/>
    <property type="match status" value="1"/>
</dbReference>
<dbReference type="Gene3D" id="3.90.25.10">
    <property type="entry name" value="UDP-galactose 4-epimerase, domain 1"/>
    <property type="match status" value="1"/>
</dbReference>
<dbReference type="GO" id="GO:0016491">
    <property type="term" value="F:oxidoreductase activity"/>
    <property type="evidence" value="ECO:0007669"/>
    <property type="project" value="UniProtKB-KW"/>
</dbReference>
<dbReference type="Proteomes" id="UP000325780">
    <property type="component" value="Unassembled WGS sequence"/>
</dbReference>
<evidence type="ECO:0000256" key="4">
    <source>
        <dbReference type="SAM" id="SignalP"/>
    </source>
</evidence>
<dbReference type="InterPro" id="IPR051609">
    <property type="entry name" value="NmrA/Isoflavone_reductase-like"/>
</dbReference>
<sequence>MARIALLGATGQIGRSILLALLTTTSHEVVQLVQPASEKAKAVNTTAEQRKRLHTMPVDLLTASVDELAFILTGVSVVISALNGRVLQAQSKIQNAAAQAGVRRFYPSEYGKHHIYFGEDGYGYLHPIWSMKAQANEQVMHHPAIVSGEMTFTLIGCGEFYNQDREIHILGRSDAKIDFTHIDDLAAFLVQTIEHPEVSENRELNFVSDQISYDEIATLLERYTGKEVEKDVMPVEVLHRAWKDSTAIPDEVAGGSAFPADFWILVKGMQGLGRFWRPPEQVHNHLFPDVKVTTFERYFQRRFGQDEN</sequence>
<keyword evidence="7" id="KW-1185">Reference proteome</keyword>
<dbReference type="Pfam" id="PF05368">
    <property type="entry name" value="NmrA"/>
    <property type="match status" value="1"/>
</dbReference>
<evidence type="ECO:0000313" key="7">
    <source>
        <dbReference type="Proteomes" id="UP000325780"/>
    </source>
</evidence>
<evidence type="ECO:0000256" key="3">
    <source>
        <dbReference type="ARBA" id="ARBA00023002"/>
    </source>
</evidence>
<dbReference type="AlphaFoldDB" id="A0A5N6TTC1"/>
<keyword evidence="3" id="KW-0560">Oxidoreductase</keyword>
<organism evidence="6 7">
    <name type="scientific">Aspergillus avenaceus</name>
    <dbReference type="NCBI Taxonomy" id="36643"/>
    <lineage>
        <taxon>Eukaryota</taxon>
        <taxon>Fungi</taxon>
        <taxon>Dikarya</taxon>
        <taxon>Ascomycota</taxon>
        <taxon>Pezizomycotina</taxon>
        <taxon>Eurotiomycetes</taxon>
        <taxon>Eurotiomycetidae</taxon>
        <taxon>Eurotiales</taxon>
        <taxon>Aspergillaceae</taxon>
        <taxon>Aspergillus</taxon>
        <taxon>Aspergillus subgen. Circumdati</taxon>
    </lineage>
</organism>
<dbReference type="EMBL" id="ML742118">
    <property type="protein sequence ID" value="KAE8149603.1"/>
    <property type="molecule type" value="Genomic_DNA"/>
</dbReference>
<evidence type="ECO:0000256" key="1">
    <source>
        <dbReference type="ARBA" id="ARBA00005725"/>
    </source>
</evidence>
<dbReference type="InterPro" id="IPR008030">
    <property type="entry name" value="NmrA-like"/>
</dbReference>
<evidence type="ECO:0000313" key="6">
    <source>
        <dbReference type="EMBL" id="KAE8149603.1"/>
    </source>
</evidence>
<dbReference type="PANTHER" id="PTHR47706:SF4">
    <property type="entry name" value="NMRA-LIKE DOMAIN-CONTAINING PROTEIN"/>
    <property type="match status" value="1"/>
</dbReference>
<dbReference type="InterPro" id="IPR036291">
    <property type="entry name" value="NAD(P)-bd_dom_sf"/>
</dbReference>
<protein>
    <recommendedName>
        <fullName evidence="5">NmrA-like domain-containing protein</fullName>
    </recommendedName>
</protein>
<feature type="chain" id="PRO_5024823579" description="NmrA-like domain-containing protein" evidence="4">
    <location>
        <begin position="17"/>
        <end position="308"/>
    </location>
</feature>
<dbReference type="SUPFAM" id="SSF51735">
    <property type="entry name" value="NAD(P)-binding Rossmann-fold domains"/>
    <property type="match status" value="1"/>
</dbReference>
<dbReference type="Gene3D" id="3.40.50.720">
    <property type="entry name" value="NAD(P)-binding Rossmann-like Domain"/>
    <property type="match status" value="1"/>
</dbReference>
<feature type="domain" description="NmrA-like" evidence="5">
    <location>
        <begin position="3"/>
        <end position="248"/>
    </location>
</feature>
<evidence type="ECO:0000259" key="5">
    <source>
        <dbReference type="Pfam" id="PF05368"/>
    </source>
</evidence>
<comment type="similarity">
    <text evidence="1">Belongs to the NmrA-type oxidoreductase family. Isoflavone reductase subfamily.</text>
</comment>
<gene>
    <name evidence="6" type="ORF">BDV25DRAFT_130240</name>
</gene>
<keyword evidence="4" id="KW-0732">Signal</keyword>
<dbReference type="OrthoDB" id="9974981at2759"/>
<proteinExistence type="inferred from homology"/>
<feature type="signal peptide" evidence="4">
    <location>
        <begin position="1"/>
        <end position="16"/>
    </location>
</feature>
<reference evidence="6 7" key="1">
    <citation type="submission" date="2019-04" db="EMBL/GenBank/DDBJ databases">
        <title>Friends and foes A comparative genomics study of 23 Aspergillus species from section Flavi.</title>
        <authorList>
            <consortium name="DOE Joint Genome Institute"/>
            <person name="Kjaerbolling I."/>
            <person name="Vesth T."/>
            <person name="Frisvad J.C."/>
            <person name="Nybo J.L."/>
            <person name="Theobald S."/>
            <person name="Kildgaard S."/>
            <person name="Isbrandt T."/>
            <person name="Kuo A."/>
            <person name="Sato A."/>
            <person name="Lyhne E.K."/>
            <person name="Kogle M.E."/>
            <person name="Wiebenga A."/>
            <person name="Kun R.S."/>
            <person name="Lubbers R.J."/>
            <person name="Makela M.R."/>
            <person name="Barry K."/>
            <person name="Chovatia M."/>
            <person name="Clum A."/>
            <person name="Daum C."/>
            <person name="Haridas S."/>
            <person name="He G."/>
            <person name="LaButti K."/>
            <person name="Lipzen A."/>
            <person name="Mondo S."/>
            <person name="Riley R."/>
            <person name="Salamov A."/>
            <person name="Simmons B.A."/>
            <person name="Magnuson J.K."/>
            <person name="Henrissat B."/>
            <person name="Mortensen U.H."/>
            <person name="Larsen T.O."/>
            <person name="Devries R.P."/>
            <person name="Grigoriev I.V."/>
            <person name="Machida M."/>
            <person name="Baker S.E."/>
            <person name="Andersen M.R."/>
        </authorList>
    </citation>
    <scope>NUCLEOTIDE SEQUENCE [LARGE SCALE GENOMIC DNA]</scope>
    <source>
        <strain evidence="6 7">IBT 18842</strain>
    </source>
</reference>
<accession>A0A5N6TTC1</accession>
<name>A0A5N6TTC1_ASPAV</name>
<evidence type="ECO:0000256" key="2">
    <source>
        <dbReference type="ARBA" id="ARBA00022857"/>
    </source>
</evidence>